<feature type="compositionally biased region" description="Gly residues" evidence="1">
    <location>
        <begin position="77"/>
        <end position="86"/>
    </location>
</feature>
<dbReference type="Pfam" id="PF13488">
    <property type="entry name" value="Gly-zipper_Omp"/>
    <property type="match status" value="1"/>
</dbReference>
<evidence type="ECO:0000313" key="4">
    <source>
        <dbReference type="EMBL" id="WWF02423.1"/>
    </source>
</evidence>
<dbReference type="RefSeq" id="WP_277458141.1">
    <property type="nucleotide sequence ID" value="NZ_CP104311.1"/>
</dbReference>
<organism evidence="4 5">
    <name type="scientific">Methylococcus capsulatus</name>
    <dbReference type="NCBI Taxonomy" id="414"/>
    <lineage>
        <taxon>Bacteria</taxon>
        <taxon>Pseudomonadati</taxon>
        <taxon>Pseudomonadota</taxon>
        <taxon>Gammaproteobacteria</taxon>
        <taxon>Methylococcales</taxon>
        <taxon>Methylococcaceae</taxon>
        <taxon>Methylococcus</taxon>
    </lineage>
</organism>
<proteinExistence type="predicted"/>
<evidence type="ECO:0000256" key="2">
    <source>
        <dbReference type="SAM" id="SignalP"/>
    </source>
</evidence>
<protein>
    <submittedName>
        <fullName evidence="4">Glycine zipper domain-containing protein</fullName>
    </submittedName>
</protein>
<name>A0ABZ2F7E0_METCP</name>
<sequence>MKQRWDHVIAKPGALVALMAIAPVLSAQEPYVYPAKGQSAEQMAADKAQCQAWATQQTGFDPLKAATAPQPTPGTQSGRGGLLRGGAKGAAAGAAIGAIAGDAGKGAAIGAVGGGVLSAAKHRRQQQAEQKAQAQQAEAQGAKSSDFLRAYGACLKGRGYSVE</sequence>
<gene>
    <name evidence="4" type="ORF">N4J17_02045</name>
</gene>
<feature type="region of interest" description="Disordered" evidence="1">
    <location>
        <begin position="63"/>
        <end position="86"/>
    </location>
</feature>
<feature type="signal peptide" evidence="2">
    <location>
        <begin position="1"/>
        <end position="27"/>
    </location>
</feature>
<evidence type="ECO:0000259" key="3">
    <source>
        <dbReference type="Pfam" id="PF13488"/>
    </source>
</evidence>
<feature type="chain" id="PRO_5045663679" evidence="2">
    <location>
        <begin position="28"/>
        <end position="163"/>
    </location>
</feature>
<reference evidence="4 5" key="1">
    <citation type="submission" date="2022-09" db="EMBL/GenBank/DDBJ databases">
        <authorList>
            <person name="Giprobiosintez L."/>
        </authorList>
    </citation>
    <scope>NUCLEOTIDE SEQUENCE [LARGE SCALE GENOMIC DNA]</scope>
    <source>
        <strain evidence="5">VKPM-B-12549 (GBS-15)</strain>
    </source>
</reference>
<keyword evidence="2" id="KW-0732">Signal</keyword>
<evidence type="ECO:0000313" key="5">
    <source>
        <dbReference type="Proteomes" id="UP001359308"/>
    </source>
</evidence>
<dbReference type="InterPro" id="IPR039567">
    <property type="entry name" value="Gly-zipper"/>
</dbReference>
<dbReference type="EMBL" id="CP104311">
    <property type="protein sequence ID" value="WWF02423.1"/>
    <property type="molecule type" value="Genomic_DNA"/>
</dbReference>
<keyword evidence="5" id="KW-1185">Reference proteome</keyword>
<dbReference type="Proteomes" id="UP001359308">
    <property type="component" value="Chromosome"/>
</dbReference>
<evidence type="ECO:0000256" key="1">
    <source>
        <dbReference type="SAM" id="MobiDB-lite"/>
    </source>
</evidence>
<accession>A0ABZ2F7E0</accession>
<feature type="region of interest" description="Disordered" evidence="1">
    <location>
        <begin position="123"/>
        <end position="143"/>
    </location>
</feature>
<feature type="domain" description="Glycine zipper" evidence="3">
    <location>
        <begin position="85"/>
        <end position="117"/>
    </location>
</feature>
<feature type="compositionally biased region" description="Low complexity" evidence="1">
    <location>
        <begin position="127"/>
        <end position="142"/>
    </location>
</feature>